<reference evidence="3" key="1">
    <citation type="journal article" date="2019" name="Int. J. Syst. Evol. Microbiol.">
        <title>The Global Catalogue of Microorganisms (GCM) 10K type strain sequencing project: providing services to taxonomists for standard genome sequencing and annotation.</title>
        <authorList>
            <consortium name="The Broad Institute Genomics Platform"/>
            <consortium name="The Broad Institute Genome Sequencing Center for Infectious Disease"/>
            <person name="Wu L."/>
            <person name="Ma J."/>
        </authorList>
    </citation>
    <scope>NUCLEOTIDE SEQUENCE [LARGE SCALE GENOMIC DNA]</scope>
    <source>
        <strain evidence="3">CGMCC 1.12811</strain>
    </source>
</reference>
<evidence type="ECO:0000313" key="2">
    <source>
        <dbReference type="EMBL" id="GGA69218.1"/>
    </source>
</evidence>
<dbReference type="RefSeq" id="WP_188492557.1">
    <property type="nucleotide sequence ID" value="NZ_BMGA01000001.1"/>
</dbReference>
<proteinExistence type="predicted"/>
<feature type="signal peptide" evidence="1">
    <location>
        <begin position="1"/>
        <end position="21"/>
    </location>
</feature>
<evidence type="ECO:0008006" key="4">
    <source>
        <dbReference type="Google" id="ProtNLM"/>
    </source>
</evidence>
<evidence type="ECO:0000313" key="3">
    <source>
        <dbReference type="Proteomes" id="UP000658793"/>
    </source>
</evidence>
<evidence type="ECO:0000256" key="1">
    <source>
        <dbReference type="SAM" id="SignalP"/>
    </source>
</evidence>
<sequence>MKNLKLKVVALVLFVSAGFVSCDNDDEPSVETKTAFVSVVTGATTATVNQEITLEVTYAVENNCGVFNKFIETTAANTKTIEVQTKYEGSNCGTTAATKKTSYKFKATAAGTYILKFKKSATEFVTQTIVVSVAS</sequence>
<gene>
    <name evidence="2" type="ORF">GCM10008015_07490</name>
</gene>
<comment type="caution">
    <text evidence="2">The sequence shown here is derived from an EMBL/GenBank/DDBJ whole genome shotgun (WGS) entry which is preliminary data.</text>
</comment>
<protein>
    <recommendedName>
        <fullName evidence="4">GOLD domain-containing protein</fullName>
    </recommendedName>
</protein>
<dbReference type="Proteomes" id="UP000658793">
    <property type="component" value="Unassembled WGS sequence"/>
</dbReference>
<feature type="chain" id="PRO_5047481890" description="GOLD domain-containing protein" evidence="1">
    <location>
        <begin position="22"/>
        <end position="135"/>
    </location>
</feature>
<keyword evidence="1" id="KW-0732">Signal</keyword>
<name>A0ABQ1HCV2_9FLAO</name>
<organism evidence="2 3">
    <name type="scientific">Flavobacterium palustre</name>
    <dbReference type="NCBI Taxonomy" id="1476463"/>
    <lineage>
        <taxon>Bacteria</taxon>
        <taxon>Pseudomonadati</taxon>
        <taxon>Bacteroidota</taxon>
        <taxon>Flavobacteriia</taxon>
        <taxon>Flavobacteriales</taxon>
        <taxon>Flavobacteriaceae</taxon>
        <taxon>Flavobacterium</taxon>
    </lineage>
</organism>
<accession>A0ABQ1HCV2</accession>
<keyword evidence="3" id="KW-1185">Reference proteome</keyword>
<dbReference type="EMBL" id="BMGA01000001">
    <property type="protein sequence ID" value="GGA69218.1"/>
    <property type="molecule type" value="Genomic_DNA"/>
</dbReference>
<dbReference type="PROSITE" id="PS51257">
    <property type="entry name" value="PROKAR_LIPOPROTEIN"/>
    <property type="match status" value="1"/>
</dbReference>